<dbReference type="PROSITE" id="PS50191">
    <property type="entry name" value="CRAL_TRIO"/>
    <property type="match status" value="1"/>
</dbReference>
<dbReference type="InterPro" id="IPR053012">
    <property type="entry name" value="ER-organelle_contact"/>
</dbReference>
<dbReference type="VEuPathDB" id="VectorBase:LDEU004186"/>
<keyword evidence="3" id="KW-1185">Reference proteome</keyword>
<dbReference type="InterPro" id="IPR036865">
    <property type="entry name" value="CRAL-TRIO_dom_sf"/>
</dbReference>
<dbReference type="GO" id="GO:0140284">
    <property type="term" value="C:endoplasmic reticulum-endosome membrane contact site"/>
    <property type="evidence" value="ECO:0007669"/>
    <property type="project" value="TreeGrafter"/>
</dbReference>
<proteinExistence type="predicted"/>
<dbReference type="SMART" id="SM00516">
    <property type="entry name" value="SEC14"/>
    <property type="match status" value="1"/>
</dbReference>
<dbReference type="EMBL" id="NCKV01001732">
    <property type="protein sequence ID" value="RWS27854.1"/>
    <property type="molecule type" value="Genomic_DNA"/>
</dbReference>
<organism evidence="2 3">
    <name type="scientific">Leptotrombidium deliense</name>
    <dbReference type="NCBI Taxonomy" id="299467"/>
    <lineage>
        <taxon>Eukaryota</taxon>
        <taxon>Metazoa</taxon>
        <taxon>Ecdysozoa</taxon>
        <taxon>Arthropoda</taxon>
        <taxon>Chelicerata</taxon>
        <taxon>Arachnida</taxon>
        <taxon>Acari</taxon>
        <taxon>Acariformes</taxon>
        <taxon>Trombidiformes</taxon>
        <taxon>Prostigmata</taxon>
        <taxon>Anystina</taxon>
        <taxon>Parasitengona</taxon>
        <taxon>Trombiculoidea</taxon>
        <taxon>Trombiculidae</taxon>
        <taxon>Leptotrombidium</taxon>
    </lineage>
</organism>
<dbReference type="InterPro" id="IPR001251">
    <property type="entry name" value="CRAL-TRIO_dom"/>
</dbReference>
<name>A0A443SJZ6_9ACAR</name>
<sequence>MPSKIFLNRQISSTNIFNEAEVKLIDEVRSKVMKIYESDKTLFNEKDVEDLEVKRLIHSYLRKQNYDVLKTVEMIKKSLIQLKAMNSANIEYNSYPREYFETGGIFIEHGIDFEGNVVVYARAKFSFITNETKDFYERLWSFVLNTAFKKAIIKNKKLVIVADHTGFSLENVSATGMSLAFNNIKIFKRCVPDSLHRLLYYNIPWIAKATLKLFSRALPNDVAKLIEIVDSNSITQFIPESNLPNFIKNPDEYYDKPFPQFADDLDSIDLEKIGVRTEDKEKLRDLFQKIQEKNEY</sequence>
<evidence type="ECO:0000259" key="1">
    <source>
        <dbReference type="PROSITE" id="PS50191"/>
    </source>
</evidence>
<dbReference type="Proteomes" id="UP000288716">
    <property type="component" value="Unassembled WGS sequence"/>
</dbReference>
<evidence type="ECO:0000313" key="2">
    <source>
        <dbReference type="EMBL" id="RWS27854.1"/>
    </source>
</evidence>
<protein>
    <submittedName>
        <fullName evidence="2">Motile sperm domain-containing protein 2-like isoform X1</fullName>
    </submittedName>
</protein>
<feature type="domain" description="CRAL-TRIO" evidence="1">
    <location>
        <begin position="96"/>
        <end position="255"/>
    </location>
</feature>
<dbReference type="OrthoDB" id="75724at2759"/>
<dbReference type="STRING" id="299467.A0A443SJZ6"/>
<gene>
    <name evidence="2" type="ORF">B4U80_12832</name>
</gene>
<dbReference type="Pfam" id="PF00650">
    <property type="entry name" value="CRAL_TRIO"/>
    <property type="match status" value="1"/>
</dbReference>
<accession>A0A443SJZ6</accession>
<dbReference type="SUPFAM" id="SSF52087">
    <property type="entry name" value="CRAL/TRIO domain"/>
    <property type="match status" value="1"/>
</dbReference>
<comment type="caution">
    <text evidence="2">The sequence shown here is derived from an EMBL/GenBank/DDBJ whole genome shotgun (WGS) entry which is preliminary data.</text>
</comment>
<dbReference type="PANTHER" id="PTHR46384:SF1">
    <property type="entry name" value="MOTILE SPERM DOMAIN-CONTAINING PROTEIN 2"/>
    <property type="match status" value="1"/>
</dbReference>
<dbReference type="CDD" id="cd00170">
    <property type="entry name" value="SEC14"/>
    <property type="match status" value="1"/>
</dbReference>
<dbReference type="GO" id="GO:0012505">
    <property type="term" value="C:endomembrane system"/>
    <property type="evidence" value="ECO:0007669"/>
    <property type="project" value="TreeGrafter"/>
</dbReference>
<reference evidence="2 3" key="1">
    <citation type="journal article" date="2018" name="Gigascience">
        <title>Genomes of trombidid mites reveal novel predicted allergens and laterally-transferred genes associated with secondary metabolism.</title>
        <authorList>
            <person name="Dong X."/>
            <person name="Chaisiri K."/>
            <person name="Xia D."/>
            <person name="Armstrong S.D."/>
            <person name="Fang Y."/>
            <person name="Donnelly M.J."/>
            <person name="Kadowaki T."/>
            <person name="McGarry J.W."/>
            <person name="Darby A.C."/>
            <person name="Makepeace B.L."/>
        </authorList>
    </citation>
    <scope>NUCLEOTIDE SEQUENCE [LARGE SCALE GENOMIC DNA]</scope>
    <source>
        <strain evidence="2">UoL-UT</strain>
    </source>
</reference>
<dbReference type="PANTHER" id="PTHR46384">
    <property type="entry name" value="MOTILE SPERM DOMAIN-CONTAINING PROTEIN 2"/>
    <property type="match status" value="1"/>
</dbReference>
<dbReference type="AlphaFoldDB" id="A0A443SJZ6"/>
<evidence type="ECO:0000313" key="3">
    <source>
        <dbReference type="Proteomes" id="UP000288716"/>
    </source>
</evidence>
<dbReference type="Gene3D" id="3.40.525.10">
    <property type="entry name" value="CRAL-TRIO lipid binding domain"/>
    <property type="match status" value="1"/>
</dbReference>